<dbReference type="Proteomes" id="UP001597106">
    <property type="component" value="Unassembled WGS sequence"/>
</dbReference>
<evidence type="ECO:0000313" key="2">
    <source>
        <dbReference type="Proteomes" id="UP001597106"/>
    </source>
</evidence>
<proteinExistence type="predicted"/>
<dbReference type="EMBL" id="JBHTJW010000002">
    <property type="protein sequence ID" value="MFD0930425.1"/>
    <property type="molecule type" value="Genomic_DNA"/>
</dbReference>
<dbReference type="RefSeq" id="WP_194746949.1">
    <property type="nucleotide sequence ID" value="NZ_JBHTJW010000002.1"/>
</dbReference>
<keyword evidence="2" id="KW-1185">Reference proteome</keyword>
<accession>A0ABW3GMQ1</accession>
<evidence type="ECO:0000313" key="1">
    <source>
        <dbReference type="EMBL" id="MFD0930425.1"/>
    </source>
</evidence>
<reference evidence="2" key="1">
    <citation type="journal article" date="2019" name="Int. J. Syst. Evol. Microbiol.">
        <title>The Global Catalogue of Microorganisms (GCM) 10K type strain sequencing project: providing services to taxonomists for standard genome sequencing and annotation.</title>
        <authorList>
            <consortium name="The Broad Institute Genomics Platform"/>
            <consortium name="The Broad Institute Genome Sequencing Center for Infectious Disease"/>
            <person name="Wu L."/>
            <person name="Ma J."/>
        </authorList>
    </citation>
    <scope>NUCLEOTIDE SEQUENCE [LARGE SCALE GENOMIC DNA]</scope>
    <source>
        <strain evidence="2">CCUG 59685</strain>
    </source>
</reference>
<protein>
    <submittedName>
        <fullName evidence="1">Uncharacterized protein</fullName>
    </submittedName>
</protein>
<organism evidence="1 2">
    <name type="scientific">Methylophilus glucosoxydans</name>
    <dbReference type="NCBI Taxonomy" id="752553"/>
    <lineage>
        <taxon>Bacteria</taxon>
        <taxon>Pseudomonadati</taxon>
        <taxon>Pseudomonadota</taxon>
        <taxon>Betaproteobacteria</taxon>
        <taxon>Nitrosomonadales</taxon>
        <taxon>Methylophilaceae</taxon>
        <taxon>Methylophilus</taxon>
    </lineage>
</organism>
<sequence>MLFLKMSANSKLLAEQVKNAKKKYPTLKVVGRGTVTINPASIVNSASFQADASKIANLPLQK</sequence>
<gene>
    <name evidence="1" type="ORF">ACFQ1T_11615</name>
</gene>
<comment type="caution">
    <text evidence="1">The sequence shown here is derived from an EMBL/GenBank/DDBJ whole genome shotgun (WGS) entry which is preliminary data.</text>
</comment>
<name>A0ABW3GMQ1_9PROT</name>